<gene>
    <name evidence="1" type="ORF">NMK_2442</name>
</gene>
<dbReference type="RefSeq" id="WP_109016025.1">
    <property type="nucleotide sequence ID" value="NZ_BDOQ01000010.1"/>
</dbReference>
<organism evidence="1 2">
    <name type="scientific">Novimethylophilus kurashikiensis</name>
    <dbReference type="NCBI Taxonomy" id="1825523"/>
    <lineage>
        <taxon>Bacteria</taxon>
        <taxon>Pseudomonadati</taxon>
        <taxon>Pseudomonadota</taxon>
        <taxon>Betaproteobacteria</taxon>
        <taxon>Nitrosomonadales</taxon>
        <taxon>Methylophilaceae</taxon>
        <taxon>Novimethylophilus</taxon>
    </lineage>
</organism>
<dbReference type="OrthoDB" id="9177520at2"/>
<comment type="caution">
    <text evidence="1">The sequence shown here is derived from an EMBL/GenBank/DDBJ whole genome shotgun (WGS) entry which is preliminary data.</text>
</comment>
<dbReference type="EMBL" id="BDOQ01000010">
    <property type="protein sequence ID" value="GBG14841.1"/>
    <property type="molecule type" value="Genomic_DNA"/>
</dbReference>
<evidence type="ECO:0000313" key="2">
    <source>
        <dbReference type="Proteomes" id="UP000245081"/>
    </source>
</evidence>
<name>A0A2R5FE58_9PROT</name>
<dbReference type="Proteomes" id="UP000245081">
    <property type="component" value="Unassembled WGS sequence"/>
</dbReference>
<sequence>MADVKKAVAVEMELVIKDCKTVFAEGFIPGGFAKQIVTFKVRERDVDSPVFRMSVLDAGAAFMKENVDVVYRFTDDTKQGAAAVNNQLPVFSVKTGAAIMQPKYSVGQVVSGHRVIGICFEAELGQVAYWLDGRESTVLEHFLEKE</sequence>
<keyword evidence="2" id="KW-1185">Reference proteome</keyword>
<dbReference type="AlphaFoldDB" id="A0A2R5FE58"/>
<evidence type="ECO:0000313" key="1">
    <source>
        <dbReference type="EMBL" id="GBG14841.1"/>
    </source>
</evidence>
<accession>A0A2R5FE58</accession>
<proteinExistence type="predicted"/>
<reference evidence="1 2" key="1">
    <citation type="journal article" date="2018" name="Environ. Microbiol.">
        <title>Isolation and genomic characterization of Novimethylophilus kurashikiensis gen. nov. sp. nov., a new lanthanide-dependent methylotrophic species of Methylophilaceae.</title>
        <authorList>
            <person name="Lv H."/>
            <person name="Sahin N."/>
            <person name="Tani A."/>
        </authorList>
    </citation>
    <scope>NUCLEOTIDE SEQUENCE [LARGE SCALE GENOMIC DNA]</scope>
    <source>
        <strain evidence="1 2">La2-4</strain>
    </source>
</reference>
<protein>
    <submittedName>
        <fullName evidence="1">Uncharacterized protein</fullName>
    </submittedName>
</protein>